<dbReference type="AlphaFoldDB" id="A0A377J029"/>
<name>A0A377J029_9PAST</name>
<sequence>MAWQSISAVKNNHIYANSTGTFPWDRYSAEEALQILWAAQLFHPEQFKDLNMVEKTQAFYKKYYGYALSKENAEQILKGQSPIK</sequence>
<dbReference type="Proteomes" id="UP000255264">
    <property type="component" value="Unassembled WGS sequence"/>
</dbReference>
<dbReference type="EMBL" id="UGHS01000004">
    <property type="protein sequence ID" value="STO93845.1"/>
    <property type="molecule type" value="Genomic_DNA"/>
</dbReference>
<gene>
    <name evidence="1" type="ORF">NCTC13335_01760</name>
</gene>
<dbReference type="PANTHER" id="PTHR30535">
    <property type="entry name" value="VITAMIN B12-BINDING PROTEIN"/>
    <property type="match status" value="1"/>
</dbReference>
<dbReference type="SUPFAM" id="SSF53807">
    <property type="entry name" value="Helical backbone' metal receptor"/>
    <property type="match status" value="1"/>
</dbReference>
<evidence type="ECO:0000313" key="2">
    <source>
        <dbReference type="Proteomes" id="UP000255264"/>
    </source>
</evidence>
<protein>
    <submittedName>
        <fullName evidence="1">Periplasmic binding protein</fullName>
    </submittedName>
</protein>
<evidence type="ECO:0000313" key="1">
    <source>
        <dbReference type="EMBL" id="STO93845.1"/>
    </source>
</evidence>
<dbReference type="InterPro" id="IPR050902">
    <property type="entry name" value="ABC_Transporter_SBP"/>
</dbReference>
<accession>A0A377J029</accession>
<keyword evidence="2" id="KW-1185">Reference proteome</keyword>
<organism evidence="1 2">
    <name type="scientific">Haemophilus pittmaniae</name>
    <dbReference type="NCBI Taxonomy" id="249188"/>
    <lineage>
        <taxon>Bacteria</taxon>
        <taxon>Pseudomonadati</taxon>
        <taxon>Pseudomonadota</taxon>
        <taxon>Gammaproteobacteria</taxon>
        <taxon>Pasteurellales</taxon>
        <taxon>Pasteurellaceae</taxon>
        <taxon>Haemophilus</taxon>
    </lineage>
</organism>
<reference evidence="1 2" key="1">
    <citation type="submission" date="2018-06" db="EMBL/GenBank/DDBJ databases">
        <authorList>
            <consortium name="Pathogen Informatics"/>
            <person name="Doyle S."/>
        </authorList>
    </citation>
    <scope>NUCLEOTIDE SEQUENCE [LARGE SCALE GENOMIC DNA]</scope>
    <source>
        <strain evidence="1 2">NCTC13335</strain>
    </source>
</reference>
<dbReference type="Gene3D" id="3.40.50.1980">
    <property type="entry name" value="Nitrogenase molybdenum iron protein domain"/>
    <property type="match status" value="1"/>
</dbReference>
<dbReference type="PANTHER" id="PTHR30535:SF34">
    <property type="entry name" value="MOLYBDATE-BINDING PROTEIN MOLA"/>
    <property type="match status" value="1"/>
</dbReference>
<proteinExistence type="predicted"/>